<evidence type="ECO:0000256" key="1">
    <source>
        <dbReference type="SAM" id="Phobius"/>
    </source>
</evidence>
<keyword evidence="3" id="KW-1185">Reference proteome</keyword>
<evidence type="ECO:0000313" key="2">
    <source>
        <dbReference type="EMBL" id="SFP09225.1"/>
    </source>
</evidence>
<dbReference type="EMBL" id="FOXB01000006">
    <property type="protein sequence ID" value="SFP09225.1"/>
    <property type="molecule type" value="Genomic_DNA"/>
</dbReference>
<dbReference type="STRING" id="223786.SAMN05216234_10616"/>
<dbReference type="RefSeq" id="WP_092911192.1">
    <property type="nucleotide sequence ID" value="NZ_FOXB01000006.1"/>
</dbReference>
<protein>
    <submittedName>
        <fullName evidence="2">Uncharacterized protein</fullName>
    </submittedName>
</protein>
<name>A0A1I5MI15_9BACT</name>
<dbReference type="OrthoDB" id="5338856at2"/>
<dbReference type="Proteomes" id="UP000199227">
    <property type="component" value="Unassembled WGS sequence"/>
</dbReference>
<dbReference type="AlphaFoldDB" id="A0A1I5MI15"/>
<keyword evidence="1" id="KW-1133">Transmembrane helix</keyword>
<organism evidence="2 3">
    <name type="scientific">Hydrogenimonas thermophila</name>
    <dbReference type="NCBI Taxonomy" id="223786"/>
    <lineage>
        <taxon>Bacteria</taxon>
        <taxon>Pseudomonadati</taxon>
        <taxon>Campylobacterota</taxon>
        <taxon>Epsilonproteobacteria</taxon>
        <taxon>Campylobacterales</taxon>
        <taxon>Hydrogenimonadaceae</taxon>
        <taxon>Hydrogenimonas</taxon>
    </lineage>
</organism>
<feature type="transmembrane region" description="Helical" evidence="1">
    <location>
        <begin position="157"/>
        <end position="176"/>
    </location>
</feature>
<keyword evidence="1" id="KW-0472">Membrane</keyword>
<keyword evidence="1" id="KW-0812">Transmembrane</keyword>
<reference evidence="2 3" key="1">
    <citation type="submission" date="2016-10" db="EMBL/GenBank/DDBJ databases">
        <authorList>
            <person name="de Groot N.N."/>
        </authorList>
    </citation>
    <scope>NUCLEOTIDE SEQUENCE [LARGE SCALE GENOMIC DNA]</scope>
    <source>
        <strain evidence="2 3">EP1-55-1</strain>
    </source>
</reference>
<proteinExistence type="predicted"/>
<evidence type="ECO:0000313" key="3">
    <source>
        <dbReference type="Proteomes" id="UP000199227"/>
    </source>
</evidence>
<gene>
    <name evidence="2" type="ORF">SAMN05216234_10616</name>
</gene>
<sequence length="291" mass="33538">MKYLFALILFTNLLLSATLLNQNIYDRENRVDLMLSFDTPYDGKIRQAKDERTVNIFLSNVQLQQPFSKQLQNSLVSSITITRADSESIMIKITSASKKLKVEASRTLDRFGLRLRIVPSEISSQKTSIKPSYEYTNQSSQSQPINLKNDSDTLPGWRYWTVIGIMLFLLVVLFLIKKRGIGTSSIKGAGWLMPKNQQISPIPEAIIRYQKPIDRQNRIVLLEFNERQYLMLLGNSNILLDSFSQASIIEDEDSFNQLFEANKKQLNNFLKENHPDAYEAFKENATKEERL</sequence>
<accession>A0A1I5MI15</accession>